<accession>A0ABP7UND7</accession>
<dbReference type="RefSeq" id="WP_345092178.1">
    <property type="nucleotide sequence ID" value="NZ_BAABCS010000014.1"/>
</dbReference>
<sequence length="199" mass="23320">MNFPKIAKLIIELKDADLKFREKLIKEKKLSEGYNNEMETLHIKNAEKLNEIIDEIGFPTIEKVGIEASESAWLIIQHSISKPEFMKKCLKLLENVAIENKVYEKNLASLMDRISVLEGMPQLYGTQFDWDKNGALSPNDYDDLLQVNVRRLKIGLNTLEEQTKIIRLQAENENQRVPKNLHEREKEFNLWKRKVGWIK</sequence>
<comment type="caution">
    <text evidence="1">The sequence shown here is derived from an EMBL/GenBank/DDBJ whole genome shotgun (WGS) entry which is preliminary data.</text>
</comment>
<evidence type="ECO:0000313" key="1">
    <source>
        <dbReference type="EMBL" id="GAA4048114.1"/>
    </source>
</evidence>
<organism evidence="1 2">
    <name type="scientific">Flavobacterium chungnamense</name>
    <dbReference type="NCBI Taxonomy" id="706182"/>
    <lineage>
        <taxon>Bacteria</taxon>
        <taxon>Pseudomonadati</taxon>
        <taxon>Bacteroidota</taxon>
        <taxon>Flavobacteriia</taxon>
        <taxon>Flavobacteriales</taxon>
        <taxon>Flavobacteriaceae</taxon>
        <taxon>Flavobacterium</taxon>
    </lineage>
</organism>
<dbReference type="Pfam" id="PF20329">
    <property type="entry name" value="DUF6624"/>
    <property type="match status" value="1"/>
</dbReference>
<keyword evidence="2" id="KW-1185">Reference proteome</keyword>
<dbReference type="Proteomes" id="UP001500426">
    <property type="component" value="Unassembled WGS sequence"/>
</dbReference>
<evidence type="ECO:0000313" key="2">
    <source>
        <dbReference type="Proteomes" id="UP001500426"/>
    </source>
</evidence>
<protein>
    <submittedName>
        <fullName evidence="1">Uncharacterized protein</fullName>
    </submittedName>
</protein>
<dbReference type="EMBL" id="BAABCS010000014">
    <property type="protein sequence ID" value="GAA4048114.1"/>
    <property type="molecule type" value="Genomic_DNA"/>
</dbReference>
<proteinExistence type="predicted"/>
<dbReference type="InterPro" id="IPR046732">
    <property type="entry name" value="DUF6624"/>
</dbReference>
<reference evidence="2" key="1">
    <citation type="journal article" date="2019" name="Int. J. Syst. Evol. Microbiol.">
        <title>The Global Catalogue of Microorganisms (GCM) 10K type strain sequencing project: providing services to taxonomists for standard genome sequencing and annotation.</title>
        <authorList>
            <consortium name="The Broad Institute Genomics Platform"/>
            <consortium name="The Broad Institute Genome Sequencing Center for Infectious Disease"/>
            <person name="Wu L."/>
            <person name="Ma J."/>
        </authorList>
    </citation>
    <scope>NUCLEOTIDE SEQUENCE [LARGE SCALE GENOMIC DNA]</scope>
    <source>
        <strain evidence="2">JCM 17068</strain>
    </source>
</reference>
<name>A0ABP7UND7_9FLAO</name>
<gene>
    <name evidence="1" type="ORF">GCM10022388_12080</name>
</gene>